<evidence type="ECO:0000313" key="1">
    <source>
        <dbReference type="EMBL" id="AKQ70732.1"/>
    </source>
</evidence>
<evidence type="ECO:0000313" key="2">
    <source>
        <dbReference type="Proteomes" id="UP000009026"/>
    </source>
</evidence>
<dbReference type="Proteomes" id="UP000009026">
    <property type="component" value="Chromosome"/>
</dbReference>
<proteinExistence type="predicted"/>
<dbReference type="EMBL" id="CP012109">
    <property type="protein sequence ID" value="AKQ70732.1"/>
    <property type="molecule type" value="Genomic_DNA"/>
</dbReference>
<sequence>MTRQRERPMPTDVILGVVVVGPGLRWQGGTREEAFHAC</sequence>
<dbReference type="PATRIC" id="fig|1297742.4.peg.7778"/>
<keyword evidence="2" id="KW-1185">Reference proteome</keyword>
<accession>A0A0H4XQT1</accession>
<dbReference type="KEGG" id="mym:A176_007644"/>
<reference evidence="1 2" key="1">
    <citation type="journal article" date="2016" name="PLoS ONE">
        <title>Complete Genome Sequence and Comparative Genomics of a Novel Myxobacterium Myxococcus hansupus.</title>
        <authorList>
            <person name="Sharma G."/>
            <person name="Narwani T."/>
            <person name="Subramanian S."/>
        </authorList>
    </citation>
    <scope>NUCLEOTIDE SEQUENCE [LARGE SCALE GENOMIC DNA]</scope>
    <source>
        <strain evidence="2">mixupus</strain>
    </source>
</reference>
<organism evidence="1 2">
    <name type="scientific">Pseudomyxococcus hansupus</name>
    <dbReference type="NCBI Taxonomy" id="1297742"/>
    <lineage>
        <taxon>Bacteria</taxon>
        <taxon>Pseudomonadati</taxon>
        <taxon>Myxococcota</taxon>
        <taxon>Myxococcia</taxon>
        <taxon>Myxococcales</taxon>
        <taxon>Cystobacterineae</taxon>
        <taxon>Myxococcaceae</taxon>
        <taxon>Pseudomyxococcus</taxon>
    </lineage>
</organism>
<dbReference type="AlphaFoldDB" id="A0A0H4XQT1"/>
<dbReference type="STRING" id="1297742.A176_007644"/>
<name>A0A0H4XQT1_9BACT</name>
<gene>
    <name evidence="1" type="ORF">A176_007644</name>
</gene>
<protein>
    <submittedName>
        <fullName evidence="1">Uncharacterized protein</fullName>
    </submittedName>
</protein>